<comment type="similarity">
    <text evidence="6">Belongs to the RNA polymerase beta chain family.</text>
</comment>
<keyword evidence="3 6" id="KW-0804">Transcription</keyword>
<evidence type="ECO:0000256" key="4">
    <source>
        <dbReference type="ARBA" id="ARBA00023242"/>
    </source>
</evidence>
<dbReference type="GO" id="GO:0005666">
    <property type="term" value="C:RNA polymerase III complex"/>
    <property type="evidence" value="ECO:0007669"/>
    <property type="project" value="UniProtKB-UniRule"/>
</dbReference>
<keyword evidence="2 6" id="KW-0240">DNA-directed RNA polymerase</keyword>
<dbReference type="Gene3D" id="1.10.10.10">
    <property type="entry name" value="Winged helix-like DNA-binding domain superfamily/Winged helix DNA-binding domain"/>
    <property type="match status" value="3"/>
</dbReference>
<dbReference type="Proteomes" id="UP000322245">
    <property type="component" value="Unassembled WGS sequence"/>
</dbReference>
<evidence type="ECO:0000259" key="9">
    <source>
        <dbReference type="Pfam" id="PF22536"/>
    </source>
</evidence>
<sequence length="565" mass="62140">MSGHSKEGVRLCEHIVAQAFGGIVQRVASTLLNRGRLPATTVARLSGLSPHVTNASLLILLQHNLVQSNGASVKQTGEDEQYEFNVDECLLRLRWGRILAITHEKLDLVAVQVVKQLMIYGKLRVPDIVSACGGDSDAIRAEAVINTIISLLLNRFLECTAPELQILESDQIERRFAANRKRMVLAQGSSLLSANDLENCRLEASHDVRTEATSLRAVSNILIQKPKIDPKKKRKPANANPIDDFDFSLKENVHLRVNYDRYGVFIRNELIVKAAEDRWNKGAGVVMRAVLEGSVQDSSALRDDRTHDPVSINTIISSIPPSSAPLLLAGISAPSKSSLPDLARHYLTILAAEDQVGNGGWLVREGSTNPGYRVEFEAICVRMRESLLGDLVREKLGDKAARVLAVVTKSNKAFETTIRDCAMVSLRDARYILAELQQLSLVETQEVPKTAAKSRLGLPSSAEYHLWAVDLPRVYGVLLTSVYKALGNILQRKAAEVGKKSTVLAREQRVLGHEGGRGLLQLKDQEDLAELDDSMNKLTLAELRSELVVFILRDLPGWPGSGMLA</sequence>
<feature type="domain" description="RNA polymerase III Rpc82 C -terminal" evidence="7">
    <location>
        <begin position="204"/>
        <end position="321"/>
    </location>
</feature>
<dbReference type="InterPro" id="IPR008806">
    <property type="entry name" value="RNA_pol_III_Rpc82_C"/>
</dbReference>
<evidence type="ECO:0000256" key="5">
    <source>
        <dbReference type="ARBA" id="ARBA00025127"/>
    </source>
</evidence>
<evidence type="ECO:0000259" key="8">
    <source>
        <dbReference type="Pfam" id="PF08221"/>
    </source>
</evidence>
<evidence type="ECO:0000256" key="2">
    <source>
        <dbReference type="ARBA" id="ARBA00022478"/>
    </source>
</evidence>
<reference evidence="10 11" key="1">
    <citation type="submission" date="2017-05" db="EMBL/GenBank/DDBJ databases">
        <title>The Genome Sequence of Tsuchiyaea wingfieldii DSM 27421.</title>
        <authorList>
            <person name="Cuomo C."/>
            <person name="Passer A."/>
            <person name="Billmyre B."/>
            <person name="Heitman J."/>
        </authorList>
    </citation>
    <scope>NUCLEOTIDE SEQUENCE [LARGE SCALE GENOMIC DNA]</scope>
    <source>
        <strain evidence="10 11">DSM 27421</strain>
    </source>
</reference>
<name>A0A5D3AQV6_9TREE</name>
<proteinExistence type="inferred from homology"/>
<gene>
    <name evidence="10" type="ORF">B9479_006761</name>
</gene>
<dbReference type="InterPro" id="IPR013197">
    <property type="entry name" value="RNA_pol_III_RPC82-rel_HTH"/>
</dbReference>
<evidence type="ECO:0000256" key="3">
    <source>
        <dbReference type="ARBA" id="ARBA00023163"/>
    </source>
</evidence>
<dbReference type="GO" id="GO:0006351">
    <property type="term" value="P:DNA-templated transcription"/>
    <property type="evidence" value="ECO:0007669"/>
    <property type="project" value="InterPro"/>
</dbReference>
<evidence type="ECO:0000256" key="6">
    <source>
        <dbReference type="RuleBase" id="RU367076"/>
    </source>
</evidence>
<keyword evidence="4 6" id="KW-0539">Nucleus</keyword>
<dbReference type="Pfam" id="PF08221">
    <property type="entry name" value="HTH_9"/>
    <property type="match status" value="1"/>
</dbReference>
<dbReference type="GO" id="GO:0003697">
    <property type="term" value="F:single-stranded DNA binding"/>
    <property type="evidence" value="ECO:0007669"/>
    <property type="project" value="UniProtKB-UniRule"/>
</dbReference>
<keyword evidence="11" id="KW-1185">Reference proteome</keyword>
<comment type="caution">
    <text evidence="10">The sequence shown here is derived from an EMBL/GenBank/DDBJ whole genome shotgun (WGS) entry which is preliminary data.</text>
</comment>
<evidence type="ECO:0000313" key="11">
    <source>
        <dbReference type="Proteomes" id="UP000322245"/>
    </source>
</evidence>
<evidence type="ECO:0000259" key="7">
    <source>
        <dbReference type="Pfam" id="PF05645"/>
    </source>
</evidence>
<dbReference type="InterPro" id="IPR039748">
    <property type="entry name" value="RPC3"/>
</dbReference>
<dbReference type="InterPro" id="IPR036388">
    <property type="entry name" value="WH-like_DNA-bd_sf"/>
</dbReference>
<dbReference type="AlphaFoldDB" id="A0A5D3AQV6"/>
<organism evidence="10 11">
    <name type="scientific">Cryptococcus floricola</name>
    <dbReference type="NCBI Taxonomy" id="2591691"/>
    <lineage>
        <taxon>Eukaryota</taxon>
        <taxon>Fungi</taxon>
        <taxon>Dikarya</taxon>
        <taxon>Basidiomycota</taxon>
        <taxon>Agaricomycotina</taxon>
        <taxon>Tremellomycetes</taxon>
        <taxon>Tremellales</taxon>
        <taxon>Cryptococcaceae</taxon>
        <taxon>Cryptococcus</taxon>
    </lineage>
</organism>
<dbReference type="PANTHER" id="PTHR12949:SF0">
    <property type="entry name" value="DNA-DIRECTED RNA POLYMERASE III SUBUNIT RPC3"/>
    <property type="match status" value="1"/>
</dbReference>
<dbReference type="Pfam" id="PF05645">
    <property type="entry name" value="RNA_pol_Rpc82"/>
    <property type="match status" value="1"/>
</dbReference>
<feature type="domain" description="RNA polymerase III subunit RPC82-related helix-turn-helix" evidence="8">
    <location>
        <begin position="11"/>
        <end position="67"/>
    </location>
</feature>
<evidence type="ECO:0000313" key="10">
    <source>
        <dbReference type="EMBL" id="TYJ52629.1"/>
    </source>
</evidence>
<accession>A0A5D3AQV6</accession>
<evidence type="ECO:0000256" key="1">
    <source>
        <dbReference type="ARBA" id="ARBA00004123"/>
    </source>
</evidence>
<dbReference type="InterPro" id="IPR055207">
    <property type="entry name" value="POLR3C_WHD"/>
</dbReference>
<comment type="subcellular location">
    <subcellularLocation>
        <location evidence="1 6">Nucleus</location>
    </subcellularLocation>
</comment>
<comment type="function">
    <text evidence="5 6">DNA-dependent RNA polymerase catalyzes the transcription of DNA into RNA using the four ribonucleoside triphosphates as substrates. Specific core component of RNA polymerase III which synthesizes small RNAs, such as 5S rRNA and tRNAs.</text>
</comment>
<dbReference type="Pfam" id="PF22536">
    <property type="entry name" value="WHD_POLR3C"/>
    <property type="match status" value="1"/>
</dbReference>
<dbReference type="PANTHER" id="PTHR12949">
    <property type="entry name" value="RNA POLYMERASE III DNA DIRECTED -RELATED"/>
    <property type="match status" value="1"/>
</dbReference>
<comment type="subunit">
    <text evidence="6">Component of the RNA polymerase III (Pol III) complex consisting of 17 subunits.</text>
</comment>
<dbReference type="EMBL" id="NIDF01000124">
    <property type="protein sequence ID" value="TYJ52629.1"/>
    <property type="molecule type" value="Genomic_DNA"/>
</dbReference>
<feature type="domain" description="DNA-directed RNA polymerase III subunit RPC3 winged-helix" evidence="9">
    <location>
        <begin position="390"/>
        <end position="453"/>
    </location>
</feature>
<protein>
    <recommendedName>
        <fullName evidence="6">DNA-directed RNA polymerase III subunit RPC3</fullName>
        <shortName evidence="6">RNA polymerase III subunit C3</shortName>
    </recommendedName>
</protein>